<dbReference type="RefSeq" id="WP_160427020.1">
    <property type="nucleotide sequence ID" value="NZ_WSTA01000136.1"/>
</dbReference>
<reference evidence="7 8" key="1">
    <citation type="submission" date="2019-12" db="EMBL/GenBank/DDBJ databases">
        <authorList>
            <person name="Kim Y.S."/>
        </authorList>
    </citation>
    <scope>NUCLEOTIDE SEQUENCE [LARGE SCALE GENOMIC DNA]</scope>
    <source>
        <strain evidence="7 8">MMS17-SY077</strain>
    </source>
</reference>
<evidence type="ECO:0000256" key="2">
    <source>
        <dbReference type="ARBA" id="ARBA00022692"/>
    </source>
</evidence>
<dbReference type="Pfam" id="PF06803">
    <property type="entry name" value="DUF1232"/>
    <property type="match status" value="1"/>
</dbReference>
<feature type="transmembrane region" description="Helical" evidence="5">
    <location>
        <begin position="15"/>
        <end position="34"/>
    </location>
</feature>
<evidence type="ECO:0000313" key="8">
    <source>
        <dbReference type="Proteomes" id="UP000438182"/>
    </source>
</evidence>
<comment type="caution">
    <text evidence="7">The sequence shown here is derived from an EMBL/GenBank/DDBJ whole genome shotgun (WGS) entry which is preliminary data.</text>
</comment>
<evidence type="ECO:0000256" key="4">
    <source>
        <dbReference type="ARBA" id="ARBA00023136"/>
    </source>
</evidence>
<dbReference type="InterPro" id="IPR010652">
    <property type="entry name" value="DUF1232"/>
</dbReference>
<dbReference type="GO" id="GO:0012505">
    <property type="term" value="C:endomembrane system"/>
    <property type="evidence" value="ECO:0007669"/>
    <property type="project" value="UniProtKB-SubCell"/>
</dbReference>
<dbReference type="Proteomes" id="UP000438182">
    <property type="component" value="Unassembled WGS sequence"/>
</dbReference>
<sequence>MWSFLQAVRRGEHRIAPMTWVVAAAAVVYTISPIDLIPELLLGPLGFADDLGLWGIVIALFARERARWLASFAK</sequence>
<dbReference type="EMBL" id="WSTA01000136">
    <property type="protein sequence ID" value="MWC00387.1"/>
    <property type="molecule type" value="Genomic_DNA"/>
</dbReference>
<evidence type="ECO:0000313" key="7">
    <source>
        <dbReference type="EMBL" id="MWC00387.1"/>
    </source>
</evidence>
<evidence type="ECO:0000256" key="3">
    <source>
        <dbReference type="ARBA" id="ARBA00022989"/>
    </source>
</evidence>
<gene>
    <name evidence="7" type="ORF">GB864_17750</name>
</gene>
<evidence type="ECO:0000256" key="5">
    <source>
        <dbReference type="SAM" id="Phobius"/>
    </source>
</evidence>
<keyword evidence="8" id="KW-1185">Reference proteome</keyword>
<organism evidence="7 8">
    <name type="scientific">Agromyces seonyuensis</name>
    <dbReference type="NCBI Taxonomy" id="2662446"/>
    <lineage>
        <taxon>Bacteria</taxon>
        <taxon>Bacillati</taxon>
        <taxon>Actinomycetota</taxon>
        <taxon>Actinomycetes</taxon>
        <taxon>Micrococcales</taxon>
        <taxon>Microbacteriaceae</taxon>
        <taxon>Agromyces</taxon>
    </lineage>
</organism>
<dbReference type="AlphaFoldDB" id="A0A6I4P1F7"/>
<proteinExistence type="predicted"/>
<comment type="subcellular location">
    <subcellularLocation>
        <location evidence="1">Endomembrane system</location>
        <topology evidence="1">Multi-pass membrane protein</topology>
    </subcellularLocation>
</comment>
<feature type="domain" description="DUF1232" evidence="6">
    <location>
        <begin position="19"/>
        <end position="53"/>
    </location>
</feature>
<keyword evidence="4 5" id="KW-0472">Membrane</keyword>
<evidence type="ECO:0000259" key="6">
    <source>
        <dbReference type="Pfam" id="PF06803"/>
    </source>
</evidence>
<keyword evidence="2 5" id="KW-0812">Transmembrane</keyword>
<evidence type="ECO:0000256" key="1">
    <source>
        <dbReference type="ARBA" id="ARBA00004127"/>
    </source>
</evidence>
<keyword evidence="3 5" id="KW-1133">Transmembrane helix</keyword>
<name>A0A6I4P1F7_9MICO</name>
<protein>
    <submittedName>
        <fullName evidence="7">DUF1232 domain-containing protein</fullName>
    </submittedName>
</protein>
<accession>A0A6I4P1F7</accession>